<keyword evidence="2" id="KW-1185">Reference proteome</keyword>
<dbReference type="AlphaFoldDB" id="A0A6L9L9K9"/>
<proteinExistence type="predicted"/>
<evidence type="ECO:0000313" key="1">
    <source>
        <dbReference type="EMBL" id="NDU95473.1"/>
    </source>
</evidence>
<accession>A0A6L9L9K9</accession>
<protein>
    <submittedName>
        <fullName evidence="1">DUF3299 domain-containing protein</fullName>
    </submittedName>
</protein>
<dbReference type="Gene3D" id="2.40.50.870">
    <property type="entry name" value="Protein of unknown function (DUF3299)"/>
    <property type="match status" value="1"/>
</dbReference>
<gene>
    <name evidence="1" type="ORF">GK108_11365</name>
</gene>
<name>A0A6L9L9K9_9BACT</name>
<organism evidence="1 2">
    <name type="scientific">Spirosoma terrae</name>
    <dbReference type="NCBI Taxonomy" id="1968276"/>
    <lineage>
        <taxon>Bacteria</taxon>
        <taxon>Pseudomonadati</taxon>
        <taxon>Bacteroidota</taxon>
        <taxon>Cytophagia</taxon>
        <taxon>Cytophagales</taxon>
        <taxon>Cytophagaceae</taxon>
        <taxon>Spirosoma</taxon>
    </lineage>
</organism>
<dbReference type="Proteomes" id="UP000474175">
    <property type="component" value="Unassembled WGS sequence"/>
</dbReference>
<dbReference type="EMBL" id="JAAFZH010000004">
    <property type="protein sequence ID" value="NDU95473.1"/>
    <property type="molecule type" value="Genomic_DNA"/>
</dbReference>
<reference evidence="1 2" key="1">
    <citation type="submission" date="2020-02" db="EMBL/GenBank/DDBJ databases">
        <title>Draft genome sequence of two Spirosoma agri KCTC 52727 and Spirosoma terrae KCTC 52035.</title>
        <authorList>
            <person name="Rojas J."/>
            <person name="Ambika Manirajan B."/>
            <person name="Suarez C."/>
            <person name="Ratering S."/>
            <person name="Schnell S."/>
        </authorList>
    </citation>
    <scope>NUCLEOTIDE SEQUENCE [LARGE SCALE GENOMIC DNA]</scope>
    <source>
        <strain evidence="1 2">KCTC 52035</strain>
    </source>
</reference>
<evidence type="ECO:0000313" key="2">
    <source>
        <dbReference type="Proteomes" id="UP000474175"/>
    </source>
</evidence>
<comment type="caution">
    <text evidence="1">The sequence shown here is derived from an EMBL/GenBank/DDBJ whole genome shotgun (WGS) entry which is preliminary data.</text>
</comment>
<sequence>MRYFFLLSILFPMLSVKPEVIIPERLTWERLRDVQFKKKFYAEEGVILLHPTFGPTVQALNGKKVTISGYVIPIDLESGLYVVSQFPMAQCFFCGAAGPESIVALKFKKLPRRFKTDERCAFSGTLRLNADTIYELNYILEGAELLPESR</sequence>